<dbReference type="InterPro" id="IPR027417">
    <property type="entry name" value="P-loop_NTPase"/>
</dbReference>
<evidence type="ECO:0000313" key="2">
    <source>
        <dbReference type="EMBL" id="QRO52083.1"/>
    </source>
</evidence>
<evidence type="ECO:0000259" key="1">
    <source>
        <dbReference type="Pfam" id="PF01695"/>
    </source>
</evidence>
<sequence>MPRFNLPLSEEDAFVSLMSAIQVEVEFRRREFVATEELKSQVRRLSAFLTQENSKFGIVLAGGCGNGKTTIIKALQSLVNVLHIPNPYTDKEYIMRIIDAKSMAATCKSDYEDWKRLMYQDLLAIDDLGTEPREVMDYGNIINPTVDILTRRYENQLFTIISTNLTPPQISQVYGERIADRMREMMEIIPFTNSSYRVLK</sequence>
<name>A0ABX7HCH2_9BACT</name>
<organism evidence="2 3">
    <name type="scientific">Butyricimonas virosa</name>
    <dbReference type="NCBI Taxonomy" id="544645"/>
    <lineage>
        <taxon>Bacteria</taxon>
        <taxon>Pseudomonadati</taxon>
        <taxon>Bacteroidota</taxon>
        <taxon>Bacteroidia</taxon>
        <taxon>Bacteroidales</taxon>
        <taxon>Odoribacteraceae</taxon>
        <taxon>Butyricimonas</taxon>
    </lineage>
</organism>
<accession>A0ABX7HCH2</accession>
<reference evidence="2 3" key="1">
    <citation type="submission" date="2021-02" db="EMBL/GenBank/DDBJ databases">
        <title>FDA dAtabase for Regulatory Grade micrObial Sequences (FDA-ARGOS): Supporting development and validation of Infectious Disease Dx tests.</title>
        <authorList>
            <person name="Carlson P."/>
            <person name="Fischbach M."/>
            <person name="Hastie J."/>
            <person name="Bilen M."/>
            <person name="Cheng A."/>
            <person name="Tallon L."/>
            <person name="Sadzewicz L."/>
            <person name="Zhao X."/>
            <person name="Boylan J."/>
            <person name="Ott S."/>
            <person name="Bowen H."/>
            <person name="Vavikolanu K."/>
            <person name="Mehta A."/>
            <person name="Aluvathingal J."/>
            <person name="Nadendla S."/>
            <person name="Yan Y."/>
            <person name="Sichtig H."/>
        </authorList>
    </citation>
    <scope>NUCLEOTIDE SEQUENCE [LARGE SCALE GENOMIC DNA]</scope>
    <source>
        <strain evidence="2 3">FDAARGOS_1229</strain>
    </source>
</reference>
<dbReference type="Pfam" id="PF01695">
    <property type="entry name" value="IstB_IS21"/>
    <property type="match status" value="1"/>
</dbReference>
<keyword evidence="3" id="KW-1185">Reference proteome</keyword>
<feature type="domain" description="IstB-like ATP-binding" evidence="1">
    <location>
        <begin position="20"/>
        <end position="198"/>
    </location>
</feature>
<dbReference type="InterPro" id="IPR002611">
    <property type="entry name" value="IstB_ATP-bd"/>
</dbReference>
<dbReference type="Gene3D" id="3.40.50.300">
    <property type="entry name" value="P-loop containing nucleotide triphosphate hydrolases"/>
    <property type="match status" value="1"/>
</dbReference>
<dbReference type="Proteomes" id="UP000654720">
    <property type="component" value="Chromosome"/>
</dbReference>
<dbReference type="EMBL" id="CP069450">
    <property type="protein sequence ID" value="QRO52083.1"/>
    <property type="molecule type" value="Genomic_DNA"/>
</dbReference>
<protein>
    <recommendedName>
        <fullName evidence="1">IstB-like ATP-binding domain-containing protein</fullName>
    </recommendedName>
</protein>
<dbReference type="SUPFAM" id="SSF52540">
    <property type="entry name" value="P-loop containing nucleoside triphosphate hydrolases"/>
    <property type="match status" value="1"/>
</dbReference>
<proteinExistence type="predicted"/>
<gene>
    <name evidence="2" type="ORF">I6J59_17515</name>
</gene>
<evidence type="ECO:0000313" key="3">
    <source>
        <dbReference type="Proteomes" id="UP000654720"/>
    </source>
</evidence>